<dbReference type="RefSeq" id="XP_068365964.1">
    <property type="nucleotide sequence ID" value="XM_068499437.1"/>
</dbReference>
<sequence length="1720" mass="201559">MERFIPLSPDPKSRVLDSTYYLSENDIQCAFLFLKHFEIDSFISFLESTLKSTTNSKEFHEFRWKIFCMISRHLESFEYPKNADEYFLSEFLSQSNDQVVRFIMPYLKGEKQIKEQFEVHNLAFYLIVFSESYPGVFECLYGQIFENIIQKVGLSKLFEILGTDFFYILQEPPADFLRSIPIDLNDAPLFFKAPINYQNGEFSQMLQKRMSLQIQYPDEFPNVFNSDFFTLLNTANVSNSHFFDITSHLVLEHITIGEYSHIPNDLRLFNNRAHIIPYLLIAYHQIFFSDIENNEEVEKYINSFNNDTSLAAELLRRMKNDYDLANVISFLTSNDTTVFDLNVMSFPKQLEFVLSQKEILNYANRNYYQINDHDKDMDFDFIKCYNVLRTFVYNFPVAKTKTFFNDISSLLREIKNKSIKHSICLDLFSLLFLRKSTGQFVVSSSYAKSLLSILCLYTDNIQIAEGLLRVSKVTNQDFNSLFIRDPNEIFAALDNKRYGIAYELSKSGLMRYLFLLAYSIYIIGKKHQIPTEAVEFTDLLNFELSLIVDENGFIENKENDDKLWSKLQQQQQKLQKNLNKPKNKDESLLEIATIQFEYKENLNDIIDTITIFSQKVGIPIEDIEKLIKERRGETEEKKWLNITQFAQNFNDEFTVFLGGSENYSEFQSIIQVSKSLTKFLGHLSKFYSYCMICPYIEPSSIFEDFDILLPLSGLLNSGNVEKAEEYCHFFHVSLFELVIERQDIFTVDSYFYEKYEKDYPLEIKAMKMIQNSNSNLFANNDDAHKVNEGDLSEEQLYYKIIDLVKKNTHLDFDGCGFYKVDPNRLYKLLSVSQPNEYNEEMYRLLLMIEYVAPKEHSSYLQQIHFIFNQKENHLNSDSDFITYYIEKGLIDDAVNFIQLKPDNSDELTHQLLQNLTIEYDSKNHTIINKGVIERLFLHLPEKYILLTQHFCNTKNFFCVNGQVANENEQEYLIIDLIRNYTPINLRNDFECFQSLPTAIRRCSTIFNNDSVADAFINNPNHVFEITKSHHFIITDQIMKKIIQSVSDFKTFIKFVHHLYPLFNHNEDIKNQWKTRICEFIQSISVKSNEDEEKAIKNIRFIKYYFLHINHSILSMMNIDALYHILMERIYRKYKCEYNFALFGQNSKFSEYWLSIIYKLDLFELEKVILNVFDGDKDNLLLHRVLSNIYLGLLPDARKILLSEKDKKIFIDTFHPFGQKSPKIDLEHPFYSSLCLNSIYDTKFIINTFFPQRKIDSRKRRVSASLDNISSIFNDEVNINNIPVDIKYQYIDYINSIINDTDHNQTPTVNINMKNLITSNDQTISPTQNRAVIQNSGVQSNSNLSNDKKKAISKSRTNKYEAIIVHPFELKFYATHYSSLSLSLKILIASNNYGTAYQLLMSIPEDNKREECFVHDFYPSSFYYSSLDPTKLLTFLRTQDSEMLLTSSLFEALAAHFEKNEMFSLLSSLLFFQNRMEDSAKIAVKAFQVNTNRLYFIEHAKNCLQESVLMRMKKMPVPASSNGSIFSKNETLESISAFKDKVDLQAEIFYHFLENSLQFTEEYDILNNTDIAASNCCSMFLLAYRDDIFERIVIEYPNSVKMKNVAAKLAKEMAHFSFDLIETFLNTYSYRYKEVCTELIPLLMMELSLTQNWSNIIPLILSGSSLKRQVQYFIEYDFLGEAIGILSLSQDKEIHEYLPYIAARAAQLGEKDLFDQICSLL</sequence>
<dbReference type="GeneID" id="94834141"/>
<organism evidence="1 2">
    <name type="scientific">Tritrichomonas foetus</name>
    <dbReference type="NCBI Taxonomy" id="1144522"/>
    <lineage>
        <taxon>Eukaryota</taxon>
        <taxon>Metamonada</taxon>
        <taxon>Parabasalia</taxon>
        <taxon>Tritrichomonadida</taxon>
        <taxon>Tritrichomonadidae</taxon>
        <taxon>Tritrichomonas</taxon>
    </lineage>
</organism>
<accession>A0A1J4KSP9</accession>
<reference evidence="1" key="1">
    <citation type="submission" date="2016-10" db="EMBL/GenBank/DDBJ databases">
        <authorList>
            <person name="Benchimol M."/>
            <person name="Almeida L.G."/>
            <person name="Vasconcelos A.T."/>
            <person name="Perreira-Neves A."/>
            <person name="Rosa I.A."/>
            <person name="Tasca T."/>
            <person name="Bogo M.R."/>
            <person name="de Souza W."/>
        </authorList>
    </citation>
    <scope>NUCLEOTIDE SEQUENCE [LARGE SCALE GENOMIC DNA]</scope>
    <source>
        <strain evidence="1">K</strain>
    </source>
</reference>
<dbReference type="Proteomes" id="UP000179807">
    <property type="component" value="Unassembled WGS sequence"/>
</dbReference>
<name>A0A1J4KSP9_9EUKA</name>
<dbReference type="EMBL" id="MLAK01000554">
    <property type="protein sequence ID" value="OHT12828.1"/>
    <property type="molecule type" value="Genomic_DNA"/>
</dbReference>
<comment type="caution">
    <text evidence="1">The sequence shown here is derived from an EMBL/GenBank/DDBJ whole genome shotgun (WGS) entry which is preliminary data.</text>
</comment>
<dbReference type="VEuPathDB" id="TrichDB:TRFO_17188"/>
<protein>
    <submittedName>
        <fullName evidence="1">Uncharacterized protein</fullName>
    </submittedName>
</protein>
<proteinExistence type="predicted"/>
<evidence type="ECO:0000313" key="1">
    <source>
        <dbReference type="EMBL" id="OHT12828.1"/>
    </source>
</evidence>
<gene>
    <name evidence="1" type="ORF">TRFO_17188</name>
</gene>
<keyword evidence="2" id="KW-1185">Reference proteome</keyword>
<evidence type="ECO:0000313" key="2">
    <source>
        <dbReference type="Proteomes" id="UP000179807"/>
    </source>
</evidence>